<organism evidence="3 4">
    <name type="scientific">Alienimonas chondri</name>
    <dbReference type="NCBI Taxonomy" id="2681879"/>
    <lineage>
        <taxon>Bacteria</taxon>
        <taxon>Pseudomonadati</taxon>
        <taxon>Planctomycetota</taxon>
        <taxon>Planctomycetia</taxon>
        <taxon>Planctomycetales</taxon>
        <taxon>Planctomycetaceae</taxon>
        <taxon>Alienimonas</taxon>
    </lineage>
</organism>
<accession>A0ABX1VJV6</accession>
<dbReference type="SMART" id="SM00464">
    <property type="entry name" value="LON"/>
    <property type="match status" value="1"/>
</dbReference>
<proteinExistence type="predicted"/>
<evidence type="ECO:0000313" key="4">
    <source>
        <dbReference type="Proteomes" id="UP000609651"/>
    </source>
</evidence>
<dbReference type="SUPFAM" id="SSF88697">
    <property type="entry name" value="PUA domain-like"/>
    <property type="match status" value="1"/>
</dbReference>
<gene>
    <name evidence="3" type="ORF">LzC2_41910</name>
</gene>
<dbReference type="Gene3D" id="1.20.58.1480">
    <property type="match status" value="1"/>
</dbReference>
<sequence length="293" mass="32089">MSPDDFPPDDDVPGGGDAYGGDAPERNSGPEPDEDDDCGVPEPVAPHASKGPERLPSDFSGKVPLFPLPGCVFFPHTLLPLHIFEDRYRAMTRDALGLERPDGRGERLIAMARLREGIDTELTHGEDLPEETNRPPIHDTVCIGKIVAEEELPDGRFHIVLRGVVRAAVRSERLTESGYRLASVAPLTDRSGPRPDLDRPARVRQISEAFAGLHPDVDLPDVLQRAFGRCVTPGMVCDVVASVLQLSPDDSQELLDQTDPDVRTDVVLRHLRRHLVKAGYSSGRTGRSGPQWN</sequence>
<reference evidence="3 4" key="1">
    <citation type="journal article" date="2020" name="Syst. Appl. Microbiol.">
        <title>Alienimonas chondri sp. nov., a novel planctomycete isolated from the biofilm of the red alga Chondrus crispus.</title>
        <authorList>
            <person name="Vitorino I."/>
            <person name="Albuquerque L."/>
            <person name="Wiegand S."/>
            <person name="Kallscheuer N."/>
            <person name="da Costa M.S."/>
            <person name="Lobo-da-Cunha A."/>
            <person name="Jogler C."/>
            <person name="Lage O.M."/>
        </authorList>
    </citation>
    <scope>NUCLEOTIDE SEQUENCE [LARGE SCALE GENOMIC DNA]</scope>
    <source>
        <strain evidence="3 4">LzC2</strain>
    </source>
</reference>
<feature type="region of interest" description="Disordered" evidence="1">
    <location>
        <begin position="1"/>
        <end position="56"/>
    </location>
</feature>
<evidence type="ECO:0000256" key="1">
    <source>
        <dbReference type="SAM" id="MobiDB-lite"/>
    </source>
</evidence>
<dbReference type="Pfam" id="PF02190">
    <property type="entry name" value="LON_substr_bdg"/>
    <property type="match status" value="1"/>
</dbReference>
<evidence type="ECO:0000259" key="2">
    <source>
        <dbReference type="PROSITE" id="PS51787"/>
    </source>
</evidence>
<evidence type="ECO:0000313" key="3">
    <source>
        <dbReference type="EMBL" id="NNJ28080.1"/>
    </source>
</evidence>
<dbReference type="RefSeq" id="WP_171189978.1">
    <property type="nucleotide sequence ID" value="NZ_WTPX01000284.1"/>
</dbReference>
<dbReference type="InterPro" id="IPR003111">
    <property type="entry name" value="Lon_prtase_N"/>
</dbReference>
<dbReference type="Gene3D" id="2.30.130.40">
    <property type="entry name" value="LON domain-like"/>
    <property type="match status" value="1"/>
</dbReference>
<comment type="caution">
    <text evidence="3">The sequence shown here is derived from an EMBL/GenBank/DDBJ whole genome shotgun (WGS) entry which is preliminary data.</text>
</comment>
<name>A0ABX1VJV6_9PLAN</name>
<dbReference type="PANTHER" id="PTHR46732">
    <property type="entry name" value="ATP-DEPENDENT PROTEASE LA (LON) DOMAIN PROTEIN"/>
    <property type="match status" value="1"/>
</dbReference>
<dbReference type="InterPro" id="IPR046336">
    <property type="entry name" value="Lon_prtase_N_sf"/>
</dbReference>
<feature type="domain" description="Lon N-terminal" evidence="2">
    <location>
        <begin position="63"/>
        <end position="275"/>
    </location>
</feature>
<dbReference type="Proteomes" id="UP000609651">
    <property type="component" value="Unassembled WGS sequence"/>
</dbReference>
<dbReference type="EMBL" id="WTPX01000284">
    <property type="protein sequence ID" value="NNJ28080.1"/>
    <property type="molecule type" value="Genomic_DNA"/>
</dbReference>
<dbReference type="PANTHER" id="PTHR46732:SF8">
    <property type="entry name" value="ATP-DEPENDENT PROTEASE LA (LON) DOMAIN PROTEIN"/>
    <property type="match status" value="1"/>
</dbReference>
<dbReference type="PROSITE" id="PS51787">
    <property type="entry name" value="LON_N"/>
    <property type="match status" value="1"/>
</dbReference>
<protein>
    <recommendedName>
        <fullName evidence="2">Lon N-terminal domain-containing protein</fullName>
    </recommendedName>
</protein>
<feature type="compositionally biased region" description="Acidic residues" evidence="1">
    <location>
        <begin position="1"/>
        <end position="12"/>
    </location>
</feature>
<keyword evidence="4" id="KW-1185">Reference proteome</keyword>
<dbReference type="InterPro" id="IPR015947">
    <property type="entry name" value="PUA-like_sf"/>
</dbReference>